<comment type="caution">
    <text evidence="2">The sequence shown here is derived from an EMBL/GenBank/DDBJ whole genome shotgun (WGS) entry which is preliminary data.</text>
</comment>
<proteinExistence type="predicted"/>
<dbReference type="Pfam" id="PF00497">
    <property type="entry name" value="SBP_bac_3"/>
    <property type="match status" value="1"/>
</dbReference>
<accession>A0ABT5U8H0</accession>
<keyword evidence="3" id="KW-1185">Reference proteome</keyword>
<dbReference type="PANTHER" id="PTHR38834">
    <property type="entry name" value="PERIPLASMIC SUBSTRATE BINDING PROTEIN FAMILY 3"/>
    <property type="match status" value="1"/>
</dbReference>
<name>A0ABT5U8H0_9GAMM</name>
<dbReference type="Proteomes" id="UP001528823">
    <property type="component" value="Unassembled WGS sequence"/>
</dbReference>
<evidence type="ECO:0000313" key="3">
    <source>
        <dbReference type="Proteomes" id="UP001528823"/>
    </source>
</evidence>
<organism evidence="2 3">
    <name type="scientific">Spartinivicinus poritis</name>
    <dbReference type="NCBI Taxonomy" id="2994640"/>
    <lineage>
        <taxon>Bacteria</taxon>
        <taxon>Pseudomonadati</taxon>
        <taxon>Pseudomonadota</taxon>
        <taxon>Gammaproteobacteria</taxon>
        <taxon>Oceanospirillales</taxon>
        <taxon>Zooshikellaceae</taxon>
        <taxon>Spartinivicinus</taxon>
    </lineage>
</organism>
<dbReference type="InterPro" id="IPR001638">
    <property type="entry name" value="Solute-binding_3/MltF_N"/>
</dbReference>
<evidence type="ECO:0000313" key="2">
    <source>
        <dbReference type="EMBL" id="MDE1462668.1"/>
    </source>
</evidence>
<dbReference type="PANTHER" id="PTHR38834:SF3">
    <property type="entry name" value="SOLUTE-BINDING PROTEIN FAMILY 3_N-TERMINAL DOMAIN-CONTAINING PROTEIN"/>
    <property type="match status" value="1"/>
</dbReference>
<gene>
    <name evidence="2" type="ORF">ORQ98_11870</name>
</gene>
<feature type="domain" description="Solute-binding protein family 3/N-terminal" evidence="1">
    <location>
        <begin position="25"/>
        <end position="241"/>
    </location>
</feature>
<dbReference type="Gene3D" id="3.40.190.10">
    <property type="entry name" value="Periplasmic binding protein-like II"/>
    <property type="match status" value="2"/>
</dbReference>
<protein>
    <submittedName>
        <fullName evidence="2">Transporter substrate-binding domain-containing protein</fullName>
    </submittedName>
</protein>
<evidence type="ECO:0000259" key="1">
    <source>
        <dbReference type="Pfam" id="PF00497"/>
    </source>
</evidence>
<dbReference type="RefSeq" id="WP_274689020.1">
    <property type="nucleotide sequence ID" value="NZ_JAPMOU010000012.1"/>
</dbReference>
<sequence length="242" mass="28015">MQQLIIFILLASLSIVAFCQEVHIVTEDFPPYNFEKSGKIEGMSTEILLAVLEEAELKPQISIYPWARAYDLALNTKNFMIYSIARIPERENLFQWVGAIAPYKTSLYKLQERTDINIQSLEDAKRYSIGCSISDVITTYLEKQGFSDLKIVSNDTQNLRKLLLGRVDLIAFDEASFVYNIKKEGLTIRKYTRVYRLEDLSDELYIAFNKDSDTTLVKKVRNALITIQKKGIIQLIHKKYFF</sequence>
<reference evidence="2 3" key="1">
    <citation type="submission" date="2022-11" db="EMBL/GenBank/DDBJ databases">
        <title>Spartinivicinus poritis sp. nov., isolated from scleractinian coral Porites lutea.</title>
        <authorList>
            <person name="Zhang G."/>
            <person name="Cai L."/>
            <person name="Wei Q."/>
        </authorList>
    </citation>
    <scope>NUCLEOTIDE SEQUENCE [LARGE SCALE GENOMIC DNA]</scope>
    <source>
        <strain evidence="2 3">A2-2</strain>
    </source>
</reference>
<dbReference type="SUPFAM" id="SSF53850">
    <property type="entry name" value="Periplasmic binding protein-like II"/>
    <property type="match status" value="1"/>
</dbReference>
<dbReference type="EMBL" id="JAPMOU010000012">
    <property type="protein sequence ID" value="MDE1462668.1"/>
    <property type="molecule type" value="Genomic_DNA"/>
</dbReference>